<dbReference type="InParanoid" id="G4Z1W3"/>
<dbReference type="Proteomes" id="UP000002640">
    <property type="component" value="Unassembled WGS sequence"/>
</dbReference>
<protein>
    <submittedName>
        <fullName evidence="1">Uncharacterized protein</fullName>
    </submittedName>
</protein>
<evidence type="ECO:0000313" key="2">
    <source>
        <dbReference type="Proteomes" id="UP000002640"/>
    </source>
</evidence>
<reference evidence="1 2" key="1">
    <citation type="journal article" date="2006" name="Science">
        <title>Phytophthora genome sequences uncover evolutionary origins and mechanisms of pathogenesis.</title>
        <authorList>
            <person name="Tyler B.M."/>
            <person name="Tripathy S."/>
            <person name="Zhang X."/>
            <person name="Dehal P."/>
            <person name="Jiang R.H."/>
            <person name="Aerts A."/>
            <person name="Arredondo F.D."/>
            <person name="Baxter L."/>
            <person name="Bensasson D."/>
            <person name="Beynon J.L."/>
            <person name="Chapman J."/>
            <person name="Damasceno C.M."/>
            <person name="Dorrance A.E."/>
            <person name="Dou D."/>
            <person name="Dickerman A.W."/>
            <person name="Dubchak I.L."/>
            <person name="Garbelotto M."/>
            <person name="Gijzen M."/>
            <person name="Gordon S.G."/>
            <person name="Govers F."/>
            <person name="Grunwald N.J."/>
            <person name="Huang W."/>
            <person name="Ivors K.L."/>
            <person name="Jones R.W."/>
            <person name="Kamoun S."/>
            <person name="Krampis K."/>
            <person name="Lamour K.H."/>
            <person name="Lee M.K."/>
            <person name="McDonald W.H."/>
            <person name="Medina M."/>
            <person name="Meijer H.J."/>
            <person name="Nordberg E.K."/>
            <person name="Maclean D.J."/>
            <person name="Ospina-Giraldo M.D."/>
            <person name="Morris P.F."/>
            <person name="Phuntumart V."/>
            <person name="Putnam N.H."/>
            <person name="Rash S."/>
            <person name="Rose J.K."/>
            <person name="Sakihama Y."/>
            <person name="Salamov A.A."/>
            <person name="Savidor A."/>
            <person name="Scheuring C.F."/>
            <person name="Smith B.M."/>
            <person name="Sobral B.W."/>
            <person name="Terry A."/>
            <person name="Torto-Alalibo T.A."/>
            <person name="Win J."/>
            <person name="Xu Z."/>
            <person name="Zhang H."/>
            <person name="Grigoriev I.V."/>
            <person name="Rokhsar D.S."/>
            <person name="Boore J.L."/>
        </authorList>
    </citation>
    <scope>NUCLEOTIDE SEQUENCE [LARGE SCALE GENOMIC DNA]</scope>
    <source>
        <strain evidence="1 2">P6497</strain>
    </source>
</reference>
<dbReference type="EMBL" id="JH159153">
    <property type="protein sequence ID" value="EGZ19961.1"/>
    <property type="molecule type" value="Genomic_DNA"/>
</dbReference>
<dbReference type="KEGG" id="psoj:PHYSODRAFT_328135"/>
<dbReference type="GeneID" id="20645743"/>
<sequence length="116" mass="12403">MAGHGSTVQSHPSEGMHGVVIGSLSSDAWEMYVKWTAPQKKSHSVVQTTSGTNLPGEDISPVPFVDSEVAVSTLIVALSNPGPNFPRIHALASGQVICNVHYLWVGVQFIVQVLKR</sequence>
<keyword evidence="2" id="KW-1185">Reference proteome</keyword>
<gene>
    <name evidence="1" type="ORF">PHYSODRAFT_328135</name>
</gene>
<dbReference type="AlphaFoldDB" id="G4Z1W3"/>
<name>G4Z1W3_PHYSP</name>
<accession>G4Z1W3</accession>
<organism evidence="1 2">
    <name type="scientific">Phytophthora sojae (strain P6497)</name>
    <name type="common">Soybean stem and root rot agent</name>
    <name type="synonym">Phytophthora megasperma f. sp. glycines</name>
    <dbReference type="NCBI Taxonomy" id="1094619"/>
    <lineage>
        <taxon>Eukaryota</taxon>
        <taxon>Sar</taxon>
        <taxon>Stramenopiles</taxon>
        <taxon>Oomycota</taxon>
        <taxon>Peronosporomycetes</taxon>
        <taxon>Peronosporales</taxon>
        <taxon>Peronosporaceae</taxon>
        <taxon>Phytophthora</taxon>
    </lineage>
</organism>
<evidence type="ECO:0000313" key="1">
    <source>
        <dbReference type="EMBL" id="EGZ19961.1"/>
    </source>
</evidence>
<dbReference type="RefSeq" id="XP_009522678.1">
    <property type="nucleotide sequence ID" value="XM_009524383.1"/>
</dbReference>
<proteinExistence type="predicted"/>